<dbReference type="EMBL" id="AHOR02000057">
    <property type="protein sequence ID" value="EMF80414.1"/>
    <property type="molecule type" value="Genomic_DNA"/>
</dbReference>
<sequence length="56" mass="6671">MHQNGLDKVFRLLKKNRLLLKKQRKYARTTNSNHPFFKYPNLIPAEVNLIFVSDIT</sequence>
<accession>M3G382</accession>
<gene>
    <name evidence="1" type="ORF">LEP1GSC188_4627</name>
</gene>
<evidence type="ECO:0000313" key="1">
    <source>
        <dbReference type="EMBL" id="EMF80414.1"/>
    </source>
</evidence>
<proteinExistence type="predicted"/>
<dbReference type="AlphaFoldDB" id="M3G382"/>
<organism evidence="1 2">
    <name type="scientific">Leptospira weilii serovar Topaz str. LT2116</name>
    <dbReference type="NCBI Taxonomy" id="1088540"/>
    <lineage>
        <taxon>Bacteria</taxon>
        <taxon>Pseudomonadati</taxon>
        <taxon>Spirochaetota</taxon>
        <taxon>Spirochaetia</taxon>
        <taxon>Leptospirales</taxon>
        <taxon>Leptospiraceae</taxon>
        <taxon>Leptospira</taxon>
    </lineage>
</organism>
<reference evidence="1 2" key="1">
    <citation type="submission" date="2013-01" db="EMBL/GenBank/DDBJ databases">
        <authorList>
            <person name="Harkins D.M."/>
            <person name="Durkin A.S."/>
            <person name="Brinkac L.M."/>
            <person name="Haft D.H."/>
            <person name="Selengut J.D."/>
            <person name="Sanka R."/>
            <person name="DePew J."/>
            <person name="Purushe J."/>
            <person name="Tulsiani S.M."/>
            <person name="Graham G.C."/>
            <person name="Burns M.-A."/>
            <person name="Dohnt M.F."/>
            <person name="Smythe L.D."/>
            <person name="McKay D.B."/>
            <person name="Craig S.B."/>
            <person name="Vinetz J.M."/>
            <person name="Sutton G.G."/>
            <person name="Nierman W.C."/>
            <person name="Fouts D.E."/>
        </authorList>
    </citation>
    <scope>NUCLEOTIDE SEQUENCE [LARGE SCALE GENOMIC DNA]</scope>
    <source>
        <strain evidence="1 2">LT2116</strain>
    </source>
</reference>
<dbReference type="Proteomes" id="UP000011770">
    <property type="component" value="Unassembled WGS sequence"/>
</dbReference>
<name>M3G382_9LEPT</name>
<protein>
    <submittedName>
        <fullName evidence="1">Uncharacterized protein</fullName>
    </submittedName>
</protein>
<comment type="caution">
    <text evidence="1">The sequence shown here is derived from an EMBL/GenBank/DDBJ whole genome shotgun (WGS) entry which is preliminary data.</text>
</comment>
<evidence type="ECO:0000313" key="2">
    <source>
        <dbReference type="Proteomes" id="UP000011770"/>
    </source>
</evidence>